<dbReference type="Pfam" id="PF06027">
    <property type="entry name" value="SLC35F"/>
    <property type="match status" value="1"/>
</dbReference>
<dbReference type="GO" id="GO:0022857">
    <property type="term" value="F:transmembrane transporter activity"/>
    <property type="evidence" value="ECO:0007669"/>
    <property type="project" value="InterPro"/>
</dbReference>
<dbReference type="InterPro" id="IPR037185">
    <property type="entry name" value="EmrE-like"/>
</dbReference>
<reference evidence="8" key="1">
    <citation type="submission" date="2014-08" db="EMBL/GenBank/DDBJ databases">
        <authorList>
            <person name="Sharma Rahul"/>
            <person name="Thines Marco"/>
        </authorList>
    </citation>
    <scope>NUCLEOTIDE SEQUENCE</scope>
</reference>
<keyword evidence="4 7" id="KW-0812">Transmembrane</keyword>
<feature type="transmembrane region" description="Helical" evidence="7">
    <location>
        <begin position="367"/>
        <end position="386"/>
    </location>
</feature>
<comment type="subcellular location">
    <subcellularLocation>
        <location evidence="1">Membrane</location>
        <topology evidence="1">Multi-pass membrane protein</topology>
    </subcellularLocation>
</comment>
<evidence type="ECO:0000256" key="7">
    <source>
        <dbReference type="SAM" id="Phobius"/>
    </source>
</evidence>
<proteinExistence type="inferred from homology"/>
<dbReference type="EMBL" id="LN483142">
    <property type="protein sequence ID" value="CED82884.1"/>
    <property type="molecule type" value="Genomic_DNA"/>
</dbReference>
<keyword evidence="5 7" id="KW-1133">Transmembrane helix</keyword>
<dbReference type="SUPFAM" id="SSF103481">
    <property type="entry name" value="Multidrug resistance efflux transporter EmrE"/>
    <property type="match status" value="1"/>
</dbReference>
<evidence type="ECO:0000256" key="5">
    <source>
        <dbReference type="ARBA" id="ARBA00022989"/>
    </source>
</evidence>
<evidence type="ECO:0000256" key="6">
    <source>
        <dbReference type="ARBA" id="ARBA00023136"/>
    </source>
</evidence>
<name>A0A0F7SQG2_PHARH</name>
<evidence type="ECO:0000313" key="8">
    <source>
        <dbReference type="EMBL" id="CED82884.1"/>
    </source>
</evidence>
<feature type="transmembrane region" description="Helical" evidence="7">
    <location>
        <begin position="342"/>
        <end position="361"/>
    </location>
</feature>
<dbReference type="InterPro" id="IPR052221">
    <property type="entry name" value="SLC35F_Transporter"/>
</dbReference>
<dbReference type="AlphaFoldDB" id="A0A0F7SQG2"/>
<evidence type="ECO:0000256" key="2">
    <source>
        <dbReference type="ARBA" id="ARBA00007863"/>
    </source>
</evidence>
<organism evidence="8">
    <name type="scientific">Phaffia rhodozyma</name>
    <name type="common">Yeast</name>
    <name type="synonym">Xanthophyllomyces dendrorhous</name>
    <dbReference type="NCBI Taxonomy" id="264483"/>
    <lineage>
        <taxon>Eukaryota</taxon>
        <taxon>Fungi</taxon>
        <taxon>Dikarya</taxon>
        <taxon>Basidiomycota</taxon>
        <taxon>Agaricomycotina</taxon>
        <taxon>Tremellomycetes</taxon>
        <taxon>Cystofilobasidiales</taxon>
        <taxon>Mrakiaceae</taxon>
        <taxon>Phaffia</taxon>
    </lineage>
</organism>
<feature type="transmembrane region" description="Helical" evidence="7">
    <location>
        <begin position="245"/>
        <end position="264"/>
    </location>
</feature>
<dbReference type="PANTHER" id="PTHR14233">
    <property type="entry name" value="DUF914-RELATED"/>
    <property type="match status" value="1"/>
</dbReference>
<feature type="transmembrane region" description="Helical" evidence="7">
    <location>
        <begin position="184"/>
        <end position="208"/>
    </location>
</feature>
<evidence type="ECO:0000256" key="3">
    <source>
        <dbReference type="ARBA" id="ARBA00022448"/>
    </source>
</evidence>
<sequence>MATSTPSTVPVTSQNDIGLGSVVVLNQYQEDPSNTKAQDVDGKTDAYVSSSKTEVKDEPADEQVARPKLVYNSFGAFSRSLVSRLRSVFTLRFTLSLLAGQVISWCITSTNLLTTKLVKRNFAIPTTQTSFLYFALFVVYTPYTIYRYGVKGWFTLLYKDGWKYALLGACDMEGNFLVVKAYQYTNLLSCMLLDAWAIPVCMFFTFVFMKTRFRWAQIIGIFVCIVGLGLLVASDQITDKDYKALNMALGDGYMIVGATLYGFTNALEEFLVRKRPLYEVVGQLGMWGMIWNAVQCSILERHLWFETTWDGANIGFLFLYTFSLFILYTLAPLLYRSSSSVYYNLSLLTSDFYGLLIGLSLYSYHPYWLYFVAFVVVIVGLIIYFWTSTPAEQGQLDVTRPDYVNQVFSPEGARVAGFAPKGDLRNDQV</sequence>
<dbReference type="PANTHER" id="PTHR14233:SF4">
    <property type="entry name" value="SOLUTE CARRIER FAMILY 35 MEMBER F2"/>
    <property type="match status" value="1"/>
</dbReference>
<feature type="transmembrane region" description="Helical" evidence="7">
    <location>
        <begin position="130"/>
        <end position="149"/>
    </location>
</feature>
<feature type="transmembrane region" description="Helical" evidence="7">
    <location>
        <begin position="215"/>
        <end position="233"/>
    </location>
</feature>
<keyword evidence="3" id="KW-0813">Transport</keyword>
<accession>A0A0F7SQG2</accession>
<keyword evidence="6 7" id="KW-0472">Membrane</keyword>
<dbReference type="GO" id="GO:0016020">
    <property type="term" value="C:membrane"/>
    <property type="evidence" value="ECO:0007669"/>
    <property type="project" value="UniProtKB-SubCell"/>
</dbReference>
<protein>
    <submittedName>
        <fullName evidence="8">Predicted membrane protein</fullName>
    </submittedName>
</protein>
<dbReference type="InterPro" id="IPR009262">
    <property type="entry name" value="SLC35_F1/F2/F6"/>
</dbReference>
<evidence type="ECO:0000256" key="4">
    <source>
        <dbReference type="ARBA" id="ARBA00022692"/>
    </source>
</evidence>
<feature type="transmembrane region" description="Helical" evidence="7">
    <location>
        <begin position="314"/>
        <end position="335"/>
    </location>
</feature>
<evidence type="ECO:0000256" key="1">
    <source>
        <dbReference type="ARBA" id="ARBA00004141"/>
    </source>
</evidence>
<comment type="similarity">
    <text evidence="2">Belongs to the SLC35F solute transporter family.</text>
</comment>
<feature type="transmembrane region" description="Helical" evidence="7">
    <location>
        <begin position="89"/>
        <end position="110"/>
    </location>
</feature>